<dbReference type="OrthoDB" id="4519042at2"/>
<dbReference type="Gene3D" id="3.30.420.240">
    <property type="match status" value="1"/>
</dbReference>
<proteinExistence type="predicted"/>
<dbReference type="EMBL" id="CP000781">
    <property type="protein sequence ID" value="ABS68930.1"/>
    <property type="molecule type" value="Genomic_DNA"/>
</dbReference>
<accession>A7ILN7</accession>
<dbReference type="InterPro" id="IPR035421">
    <property type="entry name" value="Terminase_6C"/>
</dbReference>
<dbReference type="PhylomeDB" id="A7ILN7"/>
<gene>
    <name evidence="3" type="ordered locus">Xaut_3704</name>
</gene>
<sequence>MTVPQSTFSLAASIASLPVAERARVLAGLTKKQAEQLLWDWKFWARPNQLPPPGDWLTWLILAGRGYGKTRTGAEWVRSVVCGATPLSRGILGRIALVAETAADARDVMVEGESGILSVHPKAFRPLYEPSKRRLTWPNGAVATLYNAVEPDQLRGPQHDGAWCDELAKWRYAGETWDQLQFGLRLGDKPRQVVTTTPRPIPVLKQIIAAGTSRVTRGSTHENRANLASTFLAEVVKKYEGTRLGRQELNAEILDDVPGALWTRDMLDMSRVGFPPDLVRVVVAVDPSGTKGAEDDGDAIGIVAAGCGVDGRAYLLEDASCKLPPAGWGRRAIEVFKRWDADRLIAERNFGGAMVEHVIRSIDPDVSFREVTASRGKVARAEPIAALYEQKKVSHVGSFPDLEDQMCSFTPSGYIGAGSPDRADAAVWALTELMLGPSPFTWFVGN</sequence>
<dbReference type="eggNOG" id="COG5323">
    <property type="taxonomic scope" value="Bacteria"/>
</dbReference>
<organism evidence="3 4">
    <name type="scientific">Xanthobacter autotrophicus (strain ATCC BAA-1158 / Py2)</name>
    <dbReference type="NCBI Taxonomy" id="78245"/>
    <lineage>
        <taxon>Bacteria</taxon>
        <taxon>Pseudomonadati</taxon>
        <taxon>Pseudomonadota</taxon>
        <taxon>Alphaproteobacteria</taxon>
        <taxon>Hyphomicrobiales</taxon>
        <taxon>Xanthobacteraceae</taxon>
        <taxon>Xanthobacter</taxon>
    </lineage>
</organism>
<dbReference type="InterPro" id="IPR027417">
    <property type="entry name" value="P-loop_NTPase"/>
</dbReference>
<evidence type="ECO:0000313" key="4">
    <source>
        <dbReference type="Proteomes" id="UP000002417"/>
    </source>
</evidence>
<reference evidence="3 4" key="1">
    <citation type="submission" date="2007-07" db="EMBL/GenBank/DDBJ databases">
        <title>Complete sequence of chromosome of Xanthobacter autotrophicus Py2.</title>
        <authorList>
            <consortium name="US DOE Joint Genome Institute"/>
            <person name="Copeland A."/>
            <person name="Lucas S."/>
            <person name="Lapidus A."/>
            <person name="Barry K."/>
            <person name="Glavina del Rio T."/>
            <person name="Hammon N."/>
            <person name="Israni S."/>
            <person name="Dalin E."/>
            <person name="Tice H."/>
            <person name="Pitluck S."/>
            <person name="Sims D."/>
            <person name="Brettin T."/>
            <person name="Bruce D."/>
            <person name="Detter J.C."/>
            <person name="Han C."/>
            <person name="Tapia R."/>
            <person name="Brainard J."/>
            <person name="Schmutz J."/>
            <person name="Larimer F."/>
            <person name="Land M."/>
            <person name="Hauser L."/>
            <person name="Kyrpides N."/>
            <person name="Kim E."/>
            <person name="Ensigns S.A."/>
            <person name="Richardson P."/>
        </authorList>
    </citation>
    <scope>NUCLEOTIDE SEQUENCE [LARGE SCALE GENOMIC DNA]</scope>
    <source>
        <strain evidence="4">ATCC BAA-1158 / Py2</strain>
    </source>
</reference>
<dbReference type="AlphaFoldDB" id="A7ILN7"/>
<dbReference type="Proteomes" id="UP000002417">
    <property type="component" value="Chromosome"/>
</dbReference>
<dbReference type="Pfam" id="PF03237">
    <property type="entry name" value="Terminase_6N"/>
    <property type="match status" value="1"/>
</dbReference>
<keyword evidence="4" id="KW-1185">Reference proteome</keyword>
<dbReference type="KEGG" id="xau:Xaut_3704"/>
<evidence type="ECO:0000259" key="2">
    <source>
        <dbReference type="Pfam" id="PF17289"/>
    </source>
</evidence>
<protein>
    <recommendedName>
        <fullName evidence="2">Terminase large subunit gp17-like C-terminal domain-containing protein</fullName>
    </recommendedName>
</protein>
<dbReference type="HOGENOM" id="CLU_034922_0_0_5"/>
<name>A7ILN7_XANP2</name>
<feature type="domain" description="Terminase large subunit gp17-like C-terminal" evidence="2">
    <location>
        <begin position="284"/>
        <end position="431"/>
    </location>
</feature>
<evidence type="ECO:0000256" key="1">
    <source>
        <dbReference type="ARBA" id="ARBA00022612"/>
    </source>
</evidence>
<dbReference type="STRING" id="78245.Xaut_3704"/>
<dbReference type="Pfam" id="PF17289">
    <property type="entry name" value="Terminase_6C"/>
    <property type="match status" value="1"/>
</dbReference>
<keyword evidence="1" id="KW-1188">Viral release from host cell</keyword>
<evidence type="ECO:0000313" key="3">
    <source>
        <dbReference type="EMBL" id="ABS68930.1"/>
    </source>
</evidence>
<dbReference type="Gene3D" id="3.40.50.300">
    <property type="entry name" value="P-loop containing nucleotide triphosphate hydrolases"/>
    <property type="match status" value="1"/>
</dbReference>